<sequence>MIKNFKIEGELKKRLKRKINISKGLIIAFLITGSFLSNISYSEDYEKDPTENQQGVDGTDGFTRGNSAKIEYDPKGVPKILDNKVPGNTLDTTKKRGTGVALGAFSYAGQGGVALGSHSSSKGAVFGVGIGFQARATKASAIAIGAGSYAEGYYSQAYGRSATALGNESIAQGVTALAKEKGSIAIGTNATSSGENAIAIGSSARERNALYQTDSKKRVDASGKNSVALGHIAQASGENALSFGYKAESTMMGAIALGSESKTTVDKGVMGYVPSADKTLSGNAWQSTHAALAIGNGSTVTRQITGLAAGKEDTDAVNVAQLKALATKLEDDKKTYFHVNTGTHNGGNKSSNLGKIGEAAGAEGKYSITAGMNANAKEEASIAIGYNSKSLKKHTIAVGMHANSEGEASISIGYGAKTSNNYSISLGRYAESKGTDSLSIGSESVAEKNSAIAIGRKAKSKEDNSISIGQSSQSFKSNSITFGTSAMTNGESSIAVGTNSKSEGAHAIAIGKESRSEKLDALSIGHQAVTTAERTIALGSYSKATKDYGIAIGLWSEAAAMNAIAIGGNAMSKASGSIAIGVSSKVEEDAINGIAIGKSSKSSKEHSIAIGTNTEAKDDGAIALGDNAKAVKNAISIGKESKSSDENSIAFGYNSEAKGKHSISIGAYAVSENTNDISLGLYAKAKGGKSIAIGQSSEALKSDSIAIGRHSKVTVDESVAIGSESETKTPVASLNVTIENLKYGNFAAPNVSHVVAIGSKNKERQLQYVGAGQVSKDSTDAINGSQLFATNNILGKFANKTKSIFGGNANLAENGELTFTNIGGTNKDTIHEAIKSLDDKITKSIAEYGFNVMAGKEGTGTSSGENKTKLLKDELLTLKAGDNLSITQAGKDFTYALSKTLKDLTSAEFNGTSGGKVKITGDEISINNGSDKVKITKDGLDNGGKVLKNIGDGKNDTDAVNKKQLDEVEKKIDTSKKELENKIDESKKEIEKNKKEIENKIDETKKELEKKIEDNKKEVDKKIDETKKELEEKITKNDEKIESTKKDLTDKIDKATKTLKTDITANSGEEANKTKGPVTLTSKKSNEGHNIYDISLSTTQLKSSSGGKVEKLSDEDSKKVANAGEVSKAINALGNNSISFGGDSGETDKQSLNKDGGLNFKISGSGYIKTEAKGNEVKVDLTDKAKKDIEKGIAANSGVANAIAMANLPQMSGIGHNLSGSYGYYNGEHAFAIGLSGMNDRANLVYRASGSLNTRGHISLGAGLGYQFESVGNRNKEMLKLQRNGNINLLDEKVYELDKEFKVLEEKVKVLEENNKTLENRINELERLMQKNK</sequence>
<keyword evidence="11" id="KW-0175">Coiled coil</keyword>
<keyword evidence="7" id="KW-0732">Signal</keyword>
<dbReference type="InterPro" id="IPR011049">
    <property type="entry name" value="Serralysin-like_metalloprot_C"/>
</dbReference>
<feature type="coiled-coil region" evidence="11">
    <location>
        <begin position="965"/>
        <end position="1047"/>
    </location>
</feature>
<dbReference type="Gene3D" id="2.150.10.10">
    <property type="entry name" value="Serralysin-like metalloprotease, C-terminal"/>
    <property type="match status" value="6"/>
</dbReference>
<reference evidence="17 18" key="1">
    <citation type="journal article" date="2009" name="Stand. Genomic Sci.">
        <title>Complete genome sequence of Streptobacillus moniliformis type strain (9901T).</title>
        <authorList>
            <person name="Nolan M."/>
            <person name="Gronow S."/>
            <person name="Lapidus A."/>
            <person name="Ivanova N."/>
            <person name="Copeland A."/>
            <person name="Lucas S."/>
            <person name="Del Rio T.G."/>
            <person name="Chen F."/>
            <person name="Tice H."/>
            <person name="Pitluck S."/>
            <person name="Cheng J.F."/>
            <person name="Sims D."/>
            <person name="Meincke L."/>
            <person name="Bruce D."/>
            <person name="Goodwin L."/>
            <person name="Brettin T."/>
            <person name="Han C."/>
            <person name="Detter J.C."/>
            <person name="Ovchinikova G."/>
            <person name="Pati A."/>
            <person name="Mavromatis K."/>
            <person name="Mikhailova N."/>
            <person name="Chen A."/>
            <person name="Palaniappan K."/>
            <person name="Land M."/>
            <person name="Hauser L."/>
            <person name="Chang Y.J."/>
            <person name="Jeffries C.D."/>
            <person name="Rohde M."/>
            <person name="Sproer C."/>
            <person name="Goker M."/>
            <person name="Bristow J."/>
            <person name="Eisen J.A."/>
            <person name="Markowitz V."/>
            <person name="Hugenholtz P."/>
            <person name="Kyrpides N.C."/>
            <person name="Klenk H.P."/>
            <person name="Chain P."/>
        </authorList>
    </citation>
    <scope>NUCLEOTIDE SEQUENCE [LARGE SCALE GENOMIC DNA]</scope>
    <source>
        <strain evidence="18">ATCC 14647 / DSM 12112 / NCTC 10651 / 9901</strain>
    </source>
</reference>
<gene>
    <name evidence="17" type="ordered locus">Smon_1483</name>
</gene>
<dbReference type="GO" id="GO:0009986">
    <property type="term" value="C:cell surface"/>
    <property type="evidence" value="ECO:0007669"/>
    <property type="project" value="UniProtKB-SubCell"/>
</dbReference>
<dbReference type="InterPro" id="IPR005594">
    <property type="entry name" value="YadA_C"/>
</dbReference>
<dbReference type="HOGENOM" id="CLU_248612_0_0_0"/>
<dbReference type="InterPro" id="IPR045584">
    <property type="entry name" value="Pilin-like"/>
</dbReference>
<dbReference type="InterPro" id="IPR008635">
    <property type="entry name" value="Coiled_stalk_dom"/>
</dbReference>
<feature type="domain" description="Trimeric autotransporter adhesin YadA-like head" evidence="15">
    <location>
        <begin position="379"/>
        <end position="402"/>
    </location>
</feature>
<evidence type="ECO:0000256" key="9">
    <source>
        <dbReference type="ARBA" id="ARBA00023136"/>
    </source>
</evidence>
<evidence type="ECO:0000256" key="11">
    <source>
        <dbReference type="SAM" id="Coils"/>
    </source>
</evidence>
<dbReference type="Proteomes" id="UP000002072">
    <property type="component" value="Chromosome"/>
</dbReference>
<evidence type="ECO:0000313" key="17">
    <source>
        <dbReference type="EMBL" id="ACZ01916.1"/>
    </source>
</evidence>
<dbReference type="Gene3D" id="1.20.5.170">
    <property type="match status" value="1"/>
</dbReference>
<feature type="domain" description="Trimeric autotransporter adhesin YadA-like head" evidence="15">
    <location>
        <begin position="221"/>
        <end position="247"/>
    </location>
</feature>
<feature type="region of interest" description="Disordered" evidence="12">
    <location>
        <begin position="1067"/>
        <end position="1086"/>
    </location>
</feature>
<evidence type="ECO:0000256" key="2">
    <source>
        <dbReference type="ARBA" id="ARBA00004442"/>
    </source>
</evidence>
<feature type="domain" description="Trimeric autotransporter adhesin YadA-like head" evidence="15">
    <location>
        <begin position="489"/>
        <end position="514"/>
    </location>
</feature>
<dbReference type="Pfam" id="PF05662">
    <property type="entry name" value="YadA_stalk"/>
    <property type="match status" value="3"/>
</dbReference>
<evidence type="ECO:0000256" key="4">
    <source>
        <dbReference type="ARBA" id="ARBA00022448"/>
    </source>
</evidence>
<evidence type="ECO:0000256" key="12">
    <source>
        <dbReference type="SAM" id="MobiDB-lite"/>
    </source>
</evidence>
<evidence type="ECO:0000256" key="13">
    <source>
        <dbReference type="SAM" id="Phobius"/>
    </source>
</evidence>
<dbReference type="Gene3D" id="3.30.1300.30">
    <property type="entry name" value="GSPII I/J protein-like"/>
    <property type="match status" value="1"/>
</dbReference>
<dbReference type="SUPFAM" id="SSF54523">
    <property type="entry name" value="Pili subunits"/>
    <property type="match status" value="1"/>
</dbReference>
<keyword evidence="5" id="KW-1134">Transmembrane beta strand</keyword>
<keyword evidence="8" id="KW-0653">Protein transport</keyword>
<feature type="domain" description="Trimeric autotransporter adhesin YadA-like stalk" evidence="16">
    <location>
        <begin position="949"/>
        <end position="982"/>
    </location>
</feature>
<dbReference type="OrthoDB" id="95679at2"/>
<dbReference type="Gene3D" id="2.60.40.4050">
    <property type="match status" value="1"/>
</dbReference>
<dbReference type="GO" id="GO:0009279">
    <property type="term" value="C:cell outer membrane"/>
    <property type="evidence" value="ECO:0007669"/>
    <property type="project" value="UniProtKB-SubCell"/>
</dbReference>
<evidence type="ECO:0000256" key="1">
    <source>
        <dbReference type="ARBA" id="ARBA00004241"/>
    </source>
</evidence>
<evidence type="ECO:0000256" key="10">
    <source>
        <dbReference type="ARBA" id="ARBA00023237"/>
    </source>
</evidence>
<evidence type="ECO:0000259" key="14">
    <source>
        <dbReference type="Pfam" id="PF03895"/>
    </source>
</evidence>
<evidence type="ECO:0000256" key="8">
    <source>
        <dbReference type="ARBA" id="ARBA00022927"/>
    </source>
</evidence>
<proteinExistence type="inferred from homology"/>
<dbReference type="GeneID" id="29674187"/>
<feature type="transmembrane region" description="Helical" evidence="13">
    <location>
        <begin position="21"/>
        <end position="41"/>
    </location>
</feature>
<feature type="domain" description="Trimeric autotransporter adhesin YadA-like C-terminal membrane anchor" evidence="14">
    <location>
        <begin position="1218"/>
        <end position="1268"/>
    </location>
</feature>
<dbReference type="InterPro" id="IPR008640">
    <property type="entry name" value="Adhesin_Head_dom"/>
</dbReference>
<evidence type="ECO:0000256" key="3">
    <source>
        <dbReference type="ARBA" id="ARBA00005848"/>
    </source>
</evidence>
<dbReference type="SUPFAM" id="SSF101967">
    <property type="entry name" value="Adhesin YadA, collagen-binding domain"/>
    <property type="match status" value="5"/>
</dbReference>
<feature type="domain" description="Trimeric autotransporter adhesin YadA-like head" evidence="15">
    <location>
        <begin position="632"/>
        <end position="655"/>
    </location>
</feature>
<evidence type="ECO:0000256" key="7">
    <source>
        <dbReference type="ARBA" id="ARBA00022729"/>
    </source>
</evidence>
<evidence type="ECO:0000313" key="18">
    <source>
        <dbReference type="Proteomes" id="UP000002072"/>
    </source>
</evidence>
<feature type="domain" description="Trimeric autotransporter adhesin YadA-like head" evidence="15">
    <location>
        <begin position="405"/>
        <end position="430"/>
    </location>
</feature>
<dbReference type="GO" id="GO:0015031">
    <property type="term" value="P:protein transport"/>
    <property type="evidence" value="ECO:0007669"/>
    <property type="project" value="UniProtKB-KW"/>
</dbReference>
<dbReference type="EMBL" id="CP001779">
    <property type="protein sequence ID" value="ACZ01916.1"/>
    <property type="molecule type" value="Genomic_DNA"/>
</dbReference>
<evidence type="ECO:0000256" key="5">
    <source>
        <dbReference type="ARBA" id="ARBA00022452"/>
    </source>
</evidence>
<dbReference type="eggNOG" id="COG5295">
    <property type="taxonomic scope" value="Bacteria"/>
</dbReference>
<accession>D1AW06</accession>
<protein>
    <submittedName>
        <fullName evidence="17">YadA domain protein</fullName>
    </submittedName>
</protein>
<feature type="domain" description="Trimeric autotransporter adhesin YadA-like head" evidence="15">
    <location>
        <begin position="128"/>
        <end position="148"/>
    </location>
</feature>
<organism evidence="17 18">
    <name type="scientific">Streptobacillus moniliformis (strain ATCC 14647 / DSM 12112 / NCTC 10651 / 9901)</name>
    <dbReference type="NCBI Taxonomy" id="519441"/>
    <lineage>
        <taxon>Bacteria</taxon>
        <taxon>Fusobacteriati</taxon>
        <taxon>Fusobacteriota</taxon>
        <taxon>Fusobacteriia</taxon>
        <taxon>Fusobacteriales</taxon>
        <taxon>Leptotrichiaceae</taxon>
        <taxon>Streptobacillus</taxon>
    </lineage>
</organism>
<evidence type="ECO:0000259" key="16">
    <source>
        <dbReference type="Pfam" id="PF05662"/>
    </source>
</evidence>
<feature type="coiled-coil region" evidence="11">
    <location>
        <begin position="1287"/>
        <end position="1331"/>
    </location>
</feature>
<dbReference type="CDD" id="cd12820">
    <property type="entry name" value="LbR_YadA-like"/>
    <property type="match status" value="4"/>
</dbReference>
<feature type="domain" description="Trimeric autotransporter adhesin YadA-like head" evidence="15">
    <location>
        <begin position="657"/>
        <end position="683"/>
    </location>
</feature>
<evidence type="ECO:0000256" key="6">
    <source>
        <dbReference type="ARBA" id="ARBA00022692"/>
    </source>
</evidence>
<feature type="domain" description="Trimeric autotransporter adhesin YadA-like head" evidence="15">
    <location>
        <begin position="433"/>
        <end position="458"/>
    </location>
</feature>
<dbReference type="RefSeq" id="WP_012859462.1">
    <property type="nucleotide sequence ID" value="NC_013515.1"/>
</dbReference>
<evidence type="ECO:0000259" key="15">
    <source>
        <dbReference type="Pfam" id="PF05658"/>
    </source>
</evidence>
<feature type="domain" description="Trimeric autotransporter adhesin YadA-like head" evidence="15">
    <location>
        <begin position="544"/>
        <end position="570"/>
    </location>
</feature>
<comment type="similarity">
    <text evidence="3">Belongs to the autotransporter-2 (AT-2) (TC 1.B.40) family.</text>
</comment>
<feature type="domain" description="Trimeric autotransporter adhesin YadA-like stalk" evidence="16">
    <location>
        <begin position="769"/>
        <end position="801"/>
    </location>
</feature>
<keyword evidence="6 13" id="KW-0812">Transmembrane</keyword>
<dbReference type="Pfam" id="PF05658">
    <property type="entry name" value="YadA_head"/>
    <property type="match status" value="13"/>
</dbReference>
<name>D1AW06_STRM9</name>
<keyword evidence="13" id="KW-1133">Transmembrane helix</keyword>
<feature type="domain" description="Trimeric autotransporter adhesin YadA-like head" evidence="15">
    <location>
        <begin position="603"/>
        <end position="628"/>
    </location>
</feature>
<keyword evidence="10" id="KW-0998">Cell outer membrane</keyword>
<dbReference type="KEGG" id="smf:Smon_1483"/>
<feature type="domain" description="Trimeric autotransporter adhesin YadA-like stalk" evidence="16">
    <location>
        <begin position="303"/>
        <end position="341"/>
    </location>
</feature>
<feature type="domain" description="Trimeric autotransporter adhesin YadA-like head" evidence="15">
    <location>
        <begin position="685"/>
        <end position="710"/>
    </location>
</feature>
<keyword evidence="4" id="KW-0813">Transport</keyword>
<feature type="domain" description="Trimeric autotransporter adhesin YadA-like head" evidence="15">
    <location>
        <begin position="179"/>
        <end position="204"/>
    </location>
</feature>
<feature type="domain" description="Trimeric autotransporter adhesin YadA-like head" evidence="15">
    <location>
        <begin position="520"/>
        <end position="542"/>
    </location>
</feature>
<comment type="subcellular location">
    <subcellularLocation>
        <location evidence="2">Cell outer membrane</location>
    </subcellularLocation>
    <subcellularLocation>
        <location evidence="1">Cell surface</location>
    </subcellularLocation>
</comment>
<keyword evidence="9 13" id="KW-0472">Membrane</keyword>
<dbReference type="STRING" id="519441.Smon_1483"/>
<dbReference type="Pfam" id="PF03895">
    <property type="entry name" value="YadA_anchor"/>
    <property type="match status" value="1"/>
</dbReference>
<keyword evidence="18" id="KW-1185">Reference proteome</keyword>